<dbReference type="EMBL" id="JACSEA010000001">
    <property type="protein sequence ID" value="KAF7411887.1"/>
    <property type="molecule type" value="Genomic_DNA"/>
</dbReference>
<comment type="caution">
    <text evidence="3">The sequence shown here is derived from an EMBL/GenBank/DDBJ whole genome shotgun (WGS) entry which is preliminary data.</text>
</comment>
<evidence type="ECO:0008006" key="5">
    <source>
        <dbReference type="Google" id="ProtNLM"/>
    </source>
</evidence>
<dbReference type="Proteomes" id="UP000614350">
    <property type="component" value="Unassembled WGS sequence"/>
</dbReference>
<protein>
    <recommendedName>
        <fullName evidence="5">Sodefrin-like factor</fullName>
    </recommendedName>
</protein>
<feature type="compositionally biased region" description="Low complexity" evidence="1">
    <location>
        <begin position="62"/>
        <end position="78"/>
    </location>
</feature>
<evidence type="ECO:0000313" key="3">
    <source>
        <dbReference type="EMBL" id="KAF7411887.1"/>
    </source>
</evidence>
<reference evidence="3" key="1">
    <citation type="journal article" date="2020" name="G3 (Bethesda)">
        <title>High-Quality Assemblies for Three Invasive Social Wasps from the &lt;i&gt;Vespula&lt;/i&gt; Genus.</title>
        <authorList>
            <person name="Harrop T.W.R."/>
            <person name="Guhlin J."/>
            <person name="McLaughlin G.M."/>
            <person name="Permina E."/>
            <person name="Stockwell P."/>
            <person name="Gilligan J."/>
            <person name="Le Lec M.F."/>
            <person name="Gruber M.A.M."/>
            <person name="Quinn O."/>
            <person name="Lovegrove M."/>
            <person name="Duncan E.J."/>
            <person name="Remnant E.J."/>
            <person name="Van Eeckhoven J."/>
            <person name="Graham B."/>
            <person name="Knapp R.A."/>
            <person name="Langford K.W."/>
            <person name="Kronenberg Z."/>
            <person name="Press M.O."/>
            <person name="Eacker S.M."/>
            <person name="Wilson-Rankin E.E."/>
            <person name="Purcell J."/>
            <person name="Lester P.J."/>
            <person name="Dearden P.K."/>
        </authorList>
    </citation>
    <scope>NUCLEOTIDE SEQUENCE</scope>
    <source>
        <strain evidence="3">Marl-1</strain>
    </source>
</reference>
<accession>A0A834NJN7</accession>
<evidence type="ECO:0000256" key="2">
    <source>
        <dbReference type="SAM" id="SignalP"/>
    </source>
</evidence>
<sequence>MSQRRSNTQIALCIFFTGLFLGSIEFGQGLKCYECSSLNDTSCANPSSSHIKDCLAESGITSSTQTSTTSSTTLSTTTKIPEGEEKPPINPNPITYAEENTFSCFTGHFTLQNGTMVENIIIRGCTPTTFSCLDEER</sequence>
<gene>
    <name evidence="3" type="ORF">HZH66_000783</name>
</gene>
<feature type="signal peptide" evidence="2">
    <location>
        <begin position="1"/>
        <end position="29"/>
    </location>
</feature>
<keyword evidence="2" id="KW-0732">Signal</keyword>
<keyword evidence="4" id="KW-1185">Reference proteome</keyword>
<dbReference type="AlphaFoldDB" id="A0A834NJN7"/>
<proteinExistence type="predicted"/>
<feature type="chain" id="PRO_5032456435" description="Sodefrin-like factor" evidence="2">
    <location>
        <begin position="30"/>
        <end position="137"/>
    </location>
</feature>
<organism evidence="3 4">
    <name type="scientific">Vespula vulgaris</name>
    <name type="common">Yellow jacket</name>
    <name type="synonym">Wasp</name>
    <dbReference type="NCBI Taxonomy" id="7454"/>
    <lineage>
        <taxon>Eukaryota</taxon>
        <taxon>Metazoa</taxon>
        <taxon>Ecdysozoa</taxon>
        <taxon>Arthropoda</taxon>
        <taxon>Hexapoda</taxon>
        <taxon>Insecta</taxon>
        <taxon>Pterygota</taxon>
        <taxon>Neoptera</taxon>
        <taxon>Endopterygota</taxon>
        <taxon>Hymenoptera</taxon>
        <taxon>Apocrita</taxon>
        <taxon>Aculeata</taxon>
        <taxon>Vespoidea</taxon>
        <taxon>Vespidae</taxon>
        <taxon>Vespinae</taxon>
        <taxon>Vespula</taxon>
    </lineage>
</organism>
<name>A0A834NJN7_VESVU</name>
<evidence type="ECO:0000256" key="1">
    <source>
        <dbReference type="SAM" id="MobiDB-lite"/>
    </source>
</evidence>
<feature type="region of interest" description="Disordered" evidence="1">
    <location>
        <begin position="62"/>
        <end position="93"/>
    </location>
</feature>
<evidence type="ECO:0000313" key="4">
    <source>
        <dbReference type="Proteomes" id="UP000614350"/>
    </source>
</evidence>